<comment type="caution">
    <text evidence="3">The sequence shown here is derived from an EMBL/GenBank/DDBJ whole genome shotgun (WGS) entry which is preliminary data.</text>
</comment>
<dbReference type="InterPro" id="IPR039989">
    <property type="entry name" value="NUDT9"/>
</dbReference>
<reference evidence="3" key="1">
    <citation type="submission" date="2020-06" db="EMBL/GenBank/DDBJ databases">
        <title>Draft genome of Bugula neritina, a colonial animal packing powerful symbionts and potential medicines.</title>
        <authorList>
            <person name="Rayko M."/>
        </authorList>
    </citation>
    <scope>NUCLEOTIDE SEQUENCE [LARGE SCALE GENOMIC DNA]</scope>
    <source>
        <strain evidence="3">Kwan_BN1</strain>
    </source>
</reference>
<evidence type="ECO:0000313" key="4">
    <source>
        <dbReference type="Proteomes" id="UP000593567"/>
    </source>
</evidence>
<dbReference type="CDD" id="cd03670">
    <property type="entry name" value="NUDIX_ADPRase_Nudt9"/>
    <property type="match status" value="1"/>
</dbReference>
<dbReference type="PANTHER" id="PTHR13030">
    <property type="entry name" value="NUDIX HYDROLASE"/>
    <property type="match status" value="1"/>
</dbReference>
<dbReference type="Pfam" id="PF25969">
    <property type="entry name" value="NUDT9_N"/>
    <property type="match status" value="1"/>
</dbReference>
<dbReference type="PANTHER" id="PTHR13030:SF8">
    <property type="entry name" value="ADP-RIBOSE PYROPHOSPHATASE, MITOCHONDRIAL"/>
    <property type="match status" value="1"/>
</dbReference>
<dbReference type="PROSITE" id="PS51462">
    <property type="entry name" value="NUDIX"/>
    <property type="match status" value="1"/>
</dbReference>
<gene>
    <name evidence="3" type="ORF">EB796_020757</name>
</gene>
<dbReference type="FunFam" id="3.90.79.10:FF:000021">
    <property type="entry name" value="ADP-ribose pyrophosphatase, mitochondrial isoform X1"/>
    <property type="match status" value="1"/>
</dbReference>
<proteinExistence type="predicted"/>
<dbReference type="EMBL" id="VXIV02003140">
    <property type="protein sequence ID" value="KAF6020954.1"/>
    <property type="molecule type" value="Genomic_DNA"/>
</dbReference>
<protein>
    <submittedName>
        <fullName evidence="3">NUDT9</fullName>
    </submittedName>
</protein>
<feature type="region of interest" description="Disordered" evidence="1">
    <location>
        <begin position="78"/>
        <end position="101"/>
    </location>
</feature>
<dbReference type="Pfam" id="PF00293">
    <property type="entry name" value="NUDIX"/>
    <property type="match status" value="1"/>
</dbReference>
<dbReference type="InterPro" id="IPR000086">
    <property type="entry name" value="NUDIX_hydrolase_dom"/>
</dbReference>
<dbReference type="InterPro" id="IPR015797">
    <property type="entry name" value="NUDIX_hydrolase-like_dom_sf"/>
</dbReference>
<organism evidence="3 4">
    <name type="scientific">Bugula neritina</name>
    <name type="common">Brown bryozoan</name>
    <name type="synonym">Sertularia neritina</name>
    <dbReference type="NCBI Taxonomy" id="10212"/>
    <lineage>
        <taxon>Eukaryota</taxon>
        <taxon>Metazoa</taxon>
        <taxon>Spiralia</taxon>
        <taxon>Lophotrochozoa</taxon>
        <taxon>Bryozoa</taxon>
        <taxon>Gymnolaemata</taxon>
        <taxon>Cheilostomatida</taxon>
        <taxon>Flustrina</taxon>
        <taxon>Buguloidea</taxon>
        <taxon>Bugulidae</taxon>
        <taxon>Bugula</taxon>
    </lineage>
</organism>
<evidence type="ECO:0000256" key="1">
    <source>
        <dbReference type="SAM" id="MobiDB-lite"/>
    </source>
</evidence>
<keyword evidence="4" id="KW-1185">Reference proteome</keyword>
<dbReference type="AlphaFoldDB" id="A0A7J7J5G1"/>
<dbReference type="Gene3D" id="3.90.79.10">
    <property type="entry name" value="Nucleoside Triphosphate Pyrophosphohydrolase"/>
    <property type="match status" value="1"/>
</dbReference>
<evidence type="ECO:0000313" key="3">
    <source>
        <dbReference type="EMBL" id="KAF6020954.1"/>
    </source>
</evidence>
<accession>A0A7J7J5G1</accession>
<dbReference type="Proteomes" id="UP000593567">
    <property type="component" value="Unassembled WGS sequence"/>
</dbReference>
<dbReference type="OrthoDB" id="9972248at2759"/>
<sequence length="289" mass="33057">MNKPAPIPRKHKNCLSKTYCRDDKQNRFPVQENQIVWEASYPEYDPDDFTMPHILKGPVWADPNIRVVDADIQFNDIDGKHDRRSHHGPYKIDDEGSPLNPVGRTGLRGRGTLGKWGPNHAADPVVTRWKRDKNNKIVCDKETNKPILQFVAIVRRDHGDWAIPGGMVDAGESLSVTLKREFGEEALNTLEIPIDQRDVLKQHIDKIFQNGTEIYRGYVDDPRNTDNSWMETQVYNFHDDDGQSVGIFRLNAGDDATGVKWTDINRNLKLFASHADFIKSVAELHNAHW</sequence>
<dbReference type="GO" id="GO:0047631">
    <property type="term" value="F:ADP-ribose diphosphatase activity"/>
    <property type="evidence" value="ECO:0007669"/>
    <property type="project" value="InterPro"/>
</dbReference>
<feature type="domain" description="Nudix hydrolase" evidence="2">
    <location>
        <begin position="129"/>
        <end position="284"/>
    </location>
</feature>
<evidence type="ECO:0000259" key="2">
    <source>
        <dbReference type="PROSITE" id="PS51462"/>
    </source>
</evidence>
<dbReference type="SUPFAM" id="SSF55811">
    <property type="entry name" value="Nudix"/>
    <property type="match status" value="1"/>
</dbReference>
<name>A0A7J7J5G1_BUGNE</name>